<feature type="transmembrane region" description="Helical" evidence="6">
    <location>
        <begin position="67"/>
        <end position="92"/>
    </location>
</feature>
<keyword evidence="3" id="KW-0201">Cytochrome c-type biogenesis</keyword>
<accession>A0A921FFP8</accession>
<organism evidence="8 9">
    <name type="scientific">Phocaeicola coprocola</name>
    <dbReference type="NCBI Taxonomy" id="310298"/>
    <lineage>
        <taxon>Bacteria</taxon>
        <taxon>Pseudomonadati</taxon>
        <taxon>Bacteroidota</taxon>
        <taxon>Bacteroidia</taxon>
        <taxon>Bacteroidales</taxon>
        <taxon>Bacteroidaceae</taxon>
        <taxon>Phocaeicola</taxon>
    </lineage>
</organism>
<dbReference type="PANTHER" id="PTHR30071:SF1">
    <property type="entry name" value="CYTOCHROME B_B6 PROTEIN-RELATED"/>
    <property type="match status" value="1"/>
</dbReference>
<dbReference type="AlphaFoldDB" id="A0A921FFP8"/>
<dbReference type="Proteomes" id="UP000718012">
    <property type="component" value="Unassembled WGS sequence"/>
</dbReference>
<feature type="transmembrane region" description="Helical" evidence="6">
    <location>
        <begin position="147"/>
        <end position="166"/>
    </location>
</feature>
<evidence type="ECO:0000256" key="2">
    <source>
        <dbReference type="ARBA" id="ARBA00022692"/>
    </source>
</evidence>
<comment type="caution">
    <text evidence="8">The sequence shown here is derived from an EMBL/GenBank/DDBJ whole genome shotgun (WGS) entry which is preliminary data.</text>
</comment>
<dbReference type="InterPro" id="IPR002541">
    <property type="entry name" value="Cyt_c_assembly"/>
</dbReference>
<evidence type="ECO:0000256" key="5">
    <source>
        <dbReference type="ARBA" id="ARBA00023136"/>
    </source>
</evidence>
<dbReference type="GO" id="GO:0017004">
    <property type="term" value="P:cytochrome complex assembly"/>
    <property type="evidence" value="ECO:0007669"/>
    <property type="project" value="UniProtKB-KW"/>
</dbReference>
<keyword evidence="5 6" id="KW-0472">Membrane</keyword>
<keyword evidence="4 6" id="KW-1133">Transmembrane helix</keyword>
<dbReference type="GO" id="GO:0005886">
    <property type="term" value="C:plasma membrane"/>
    <property type="evidence" value="ECO:0007669"/>
    <property type="project" value="TreeGrafter"/>
</dbReference>
<evidence type="ECO:0000313" key="8">
    <source>
        <dbReference type="EMBL" id="HJF08445.1"/>
    </source>
</evidence>
<evidence type="ECO:0000256" key="1">
    <source>
        <dbReference type="ARBA" id="ARBA00004141"/>
    </source>
</evidence>
<keyword evidence="2 6" id="KW-0812">Transmembrane</keyword>
<dbReference type="PANTHER" id="PTHR30071">
    <property type="entry name" value="HEME EXPORTER PROTEIN C"/>
    <property type="match status" value="1"/>
</dbReference>
<dbReference type="EMBL" id="DYXD01000215">
    <property type="protein sequence ID" value="HJF08445.1"/>
    <property type="molecule type" value="Genomic_DNA"/>
</dbReference>
<feature type="transmembrane region" description="Helical" evidence="6">
    <location>
        <begin position="173"/>
        <end position="196"/>
    </location>
</feature>
<dbReference type="Pfam" id="PF01578">
    <property type="entry name" value="Cytochrom_C_asm"/>
    <property type="match status" value="1"/>
</dbReference>
<feature type="transmembrane region" description="Helical" evidence="6">
    <location>
        <begin position="6"/>
        <end position="23"/>
    </location>
</feature>
<feature type="transmembrane region" description="Helical" evidence="6">
    <location>
        <begin position="112"/>
        <end position="132"/>
    </location>
</feature>
<evidence type="ECO:0000259" key="7">
    <source>
        <dbReference type="Pfam" id="PF01578"/>
    </source>
</evidence>
<feature type="transmembrane region" description="Helical" evidence="6">
    <location>
        <begin position="30"/>
        <end position="47"/>
    </location>
</feature>
<dbReference type="GO" id="GO:0020037">
    <property type="term" value="F:heme binding"/>
    <property type="evidence" value="ECO:0007669"/>
    <property type="project" value="InterPro"/>
</dbReference>
<evidence type="ECO:0000313" key="9">
    <source>
        <dbReference type="Proteomes" id="UP000718012"/>
    </source>
</evidence>
<protein>
    <submittedName>
        <fullName evidence="8">Cytochrome c biogenesis protein CcsA</fullName>
    </submittedName>
</protein>
<name>A0A921FFP8_9BACT</name>
<evidence type="ECO:0000256" key="4">
    <source>
        <dbReference type="ARBA" id="ARBA00022989"/>
    </source>
</evidence>
<comment type="subcellular location">
    <subcellularLocation>
        <location evidence="1">Membrane</location>
        <topology evidence="1">Multi-pass membrane protein</topology>
    </subcellularLocation>
</comment>
<evidence type="ECO:0000256" key="3">
    <source>
        <dbReference type="ARBA" id="ARBA00022748"/>
    </source>
</evidence>
<feature type="domain" description="Cytochrome c assembly protein" evidence="7">
    <location>
        <begin position="1"/>
        <end position="200"/>
    </location>
</feature>
<reference evidence="8" key="1">
    <citation type="journal article" date="2021" name="PeerJ">
        <title>Extensive microbial diversity within the chicken gut microbiome revealed by metagenomics and culture.</title>
        <authorList>
            <person name="Gilroy R."/>
            <person name="Ravi A."/>
            <person name="Getino M."/>
            <person name="Pursley I."/>
            <person name="Horton D.L."/>
            <person name="Alikhan N.F."/>
            <person name="Baker D."/>
            <person name="Gharbi K."/>
            <person name="Hall N."/>
            <person name="Watson M."/>
            <person name="Adriaenssens E.M."/>
            <person name="Foster-Nyarko E."/>
            <person name="Jarju S."/>
            <person name="Secka A."/>
            <person name="Antonio M."/>
            <person name="Oren A."/>
            <person name="Chaudhuri R.R."/>
            <person name="La Ragione R."/>
            <person name="Hildebrand F."/>
            <person name="Pallen M.J."/>
        </authorList>
    </citation>
    <scope>NUCLEOTIDE SEQUENCE</scope>
    <source>
        <strain evidence="8">CHK165-8395</strain>
    </source>
</reference>
<gene>
    <name evidence="8" type="primary">ccsA</name>
    <name evidence="8" type="ORF">K8U81_09700</name>
</gene>
<dbReference type="InterPro" id="IPR045062">
    <property type="entry name" value="Cyt_c_biogenesis_CcsA/CcmC"/>
</dbReference>
<reference evidence="8" key="2">
    <citation type="submission" date="2021-09" db="EMBL/GenBank/DDBJ databases">
        <authorList>
            <person name="Gilroy R."/>
        </authorList>
    </citation>
    <scope>NUCLEOTIDE SEQUENCE</scope>
    <source>
        <strain evidence="8">CHK165-8395</strain>
    </source>
</reference>
<evidence type="ECO:0000256" key="6">
    <source>
        <dbReference type="SAM" id="Phobius"/>
    </source>
</evidence>
<proteinExistence type="predicted"/>
<sequence length="203" mass="22870">MSNGYETMQLMSVCAILLTFLLYRKFEAAISFGYILCGLTLLVSMFGESNPSVTQLMPVLSSPLLSIHVVTIMLSYSLLAFVMLNGITAIILRYTRTDCHEQIIRLQIISHIILYPAVFLMAAGIFIGAIWANVSWGRYWGWDPKEVWALITMLVYAAALHPASLSSFRRPMFFHWFAVIAFLSVLVTYFGVNFIMGGMHSYA</sequence>